<protein>
    <submittedName>
        <fullName evidence="1">Uncharacterized protein</fullName>
    </submittedName>
</protein>
<dbReference type="OrthoDB" id="41532at2759"/>
<sequence length="162" mass="17616">MTVLTIPKSLPSPEEFEALVSKYKAFRLLSLQLSPESFGSTYAREVGFSDDQWTLRVSNPLATSIVEVSTSISASSHPDSDLDHVQLILKKEWLASLTLIGPLDRDAATKAFESESHPKAELVLNAEAKWHFFLNAIVRKQGCIKAGVGAKGEDPAGYGLGE</sequence>
<accession>A0A0P7BF82</accession>
<dbReference type="Proteomes" id="UP000050424">
    <property type="component" value="Unassembled WGS sequence"/>
</dbReference>
<gene>
    <name evidence="1" type="ORF">AK830_g2416</name>
</gene>
<comment type="caution">
    <text evidence="1">The sequence shown here is derived from an EMBL/GenBank/DDBJ whole genome shotgun (WGS) entry which is preliminary data.</text>
</comment>
<organism evidence="1 2">
    <name type="scientific">Neonectria ditissima</name>
    <dbReference type="NCBI Taxonomy" id="78410"/>
    <lineage>
        <taxon>Eukaryota</taxon>
        <taxon>Fungi</taxon>
        <taxon>Dikarya</taxon>
        <taxon>Ascomycota</taxon>
        <taxon>Pezizomycotina</taxon>
        <taxon>Sordariomycetes</taxon>
        <taxon>Hypocreomycetidae</taxon>
        <taxon>Hypocreales</taxon>
        <taxon>Nectriaceae</taxon>
        <taxon>Neonectria</taxon>
    </lineage>
</organism>
<dbReference type="AlphaFoldDB" id="A0A0P7BF82"/>
<keyword evidence="2" id="KW-1185">Reference proteome</keyword>
<proteinExistence type="predicted"/>
<name>A0A0P7BF82_9HYPO</name>
<evidence type="ECO:0000313" key="1">
    <source>
        <dbReference type="EMBL" id="KPM44129.1"/>
    </source>
</evidence>
<dbReference type="EMBL" id="LKCW01000023">
    <property type="protein sequence ID" value="KPM44129.1"/>
    <property type="molecule type" value="Genomic_DNA"/>
</dbReference>
<evidence type="ECO:0000313" key="2">
    <source>
        <dbReference type="Proteomes" id="UP000050424"/>
    </source>
</evidence>
<reference evidence="1 2" key="1">
    <citation type="submission" date="2015-09" db="EMBL/GenBank/DDBJ databases">
        <title>Draft genome of a European isolate of the apple canker pathogen Neonectria ditissima.</title>
        <authorList>
            <person name="Gomez-Cortecero A."/>
            <person name="Harrison R.J."/>
            <person name="Armitage A.D."/>
        </authorList>
    </citation>
    <scope>NUCLEOTIDE SEQUENCE [LARGE SCALE GENOMIC DNA]</scope>
    <source>
        <strain evidence="1 2">R09/05</strain>
    </source>
</reference>